<dbReference type="Proteomes" id="UP000265520">
    <property type="component" value="Unassembled WGS sequence"/>
</dbReference>
<dbReference type="AlphaFoldDB" id="A0A392U9Z2"/>
<reference evidence="1 2" key="1">
    <citation type="journal article" date="2018" name="Front. Plant Sci.">
        <title>Red Clover (Trifolium pratense) and Zigzag Clover (T. medium) - A Picture of Genomic Similarities and Differences.</title>
        <authorList>
            <person name="Dluhosova J."/>
            <person name="Istvanek J."/>
            <person name="Nedelnik J."/>
            <person name="Repkova J."/>
        </authorList>
    </citation>
    <scope>NUCLEOTIDE SEQUENCE [LARGE SCALE GENOMIC DNA]</scope>
    <source>
        <strain evidence="2">cv. 10/8</strain>
        <tissue evidence="1">Leaf</tissue>
    </source>
</reference>
<sequence length="51" mass="5977">MRILWDNIVDSNTEEEYNSCLTTFKECCQQWPDFVAYVEGTVLGPVKEKFV</sequence>
<feature type="non-terminal residue" evidence="1">
    <location>
        <position position="51"/>
    </location>
</feature>
<accession>A0A392U9Z2</accession>
<protein>
    <submittedName>
        <fullName evidence="1">Uncharacterized protein</fullName>
    </submittedName>
</protein>
<evidence type="ECO:0000313" key="2">
    <source>
        <dbReference type="Proteomes" id="UP000265520"/>
    </source>
</evidence>
<name>A0A392U9Z2_9FABA</name>
<dbReference type="EMBL" id="LXQA010770796">
    <property type="protein sequence ID" value="MCI70202.1"/>
    <property type="molecule type" value="Genomic_DNA"/>
</dbReference>
<evidence type="ECO:0000313" key="1">
    <source>
        <dbReference type="EMBL" id="MCI70202.1"/>
    </source>
</evidence>
<keyword evidence="2" id="KW-1185">Reference proteome</keyword>
<proteinExistence type="predicted"/>
<comment type="caution">
    <text evidence="1">The sequence shown here is derived from an EMBL/GenBank/DDBJ whole genome shotgun (WGS) entry which is preliminary data.</text>
</comment>
<organism evidence="1 2">
    <name type="scientific">Trifolium medium</name>
    <dbReference type="NCBI Taxonomy" id="97028"/>
    <lineage>
        <taxon>Eukaryota</taxon>
        <taxon>Viridiplantae</taxon>
        <taxon>Streptophyta</taxon>
        <taxon>Embryophyta</taxon>
        <taxon>Tracheophyta</taxon>
        <taxon>Spermatophyta</taxon>
        <taxon>Magnoliopsida</taxon>
        <taxon>eudicotyledons</taxon>
        <taxon>Gunneridae</taxon>
        <taxon>Pentapetalae</taxon>
        <taxon>rosids</taxon>
        <taxon>fabids</taxon>
        <taxon>Fabales</taxon>
        <taxon>Fabaceae</taxon>
        <taxon>Papilionoideae</taxon>
        <taxon>50 kb inversion clade</taxon>
        <taxon>NPAAA clade</taxon>
        <taxon>Hologalegina</taxon>
        <taxon>IRL clade</taxon>
        <taxon>Trifolieae</taxon>
        <taxon>Trifolium</taxon>
    </lineage>
</organism>